<keyword evidence="11" id="KW-0594">Phospholipid biosynthesis</keyword>
<dbReference type="GO" id="GO:0005886">
    <property type="term" value="C:plasma membrane"/>
    <property type="evidence" value="ECO:0007669"/>
    <property type="project" value="TreeGrafter"/>
</dbReference>
<dbReference type="Gene3D" id="3.40.50.10330">
    <property type="entry name" value="Probable inorganic polyphosphate/atp-NAD kinase, domain 1"/>
    <property type="match status" value="1"/>
</dbReference>
<dbReference type="GO" id="GO:0016301">
    <property type="term" value="F:kinase activity"/>
    <property type="evidence" value="ECO:0007669"/>
    <property type="project" value="UniProtKB-KW"/>
</dbReference>
<dbReference type="STRING" id="1122930.SAMN02745168_1543"/>
<evidence type="ECO:0000256" key="1">
    <source>
        <dbReference type="ARBA" id="ARBA00001946"/>
    </source>
</evidence>
<dbReference type="RefSeq" id="WP_084234169.1">
    <property type="nucleotide sequence ID" value="NZ_FWXW01000003.1"/>
</dbReference>
<dbReference type="InterPro" id="IPR016064">
    <property type="entry name" value="NAD/diacylglycerol_kinase_sf"/>
</dbReference>
<dbReference type="InterPro" id="IPR001206">
    <property type="entry name" value="Diacylglycerol_kinase_cat_dom"/>
</dbReference>
<evidence type="ECO:0000259" key="13">
    <source>
        <dbReference type="PROSITE" id="PS50146"/>
    </source>
</evidence>
<dbReference type="SMART" id="SM00046">
    <property type="entry name" value="DAGKc"/>
    <property type="match status" value="1"/>
</dbReference>
<dbReference type="GO" id="GO:0046872">
    <property type="term" value="F:metal ion binding"/>
    <property type="evidence" value="ECO:0007669"/>
    <property type="project" value="UniProtKB-KW"/>
</dbReference>
<keyword evidence="12" id="KW-1208">Phospholipid metabolism</keyword>
<evidence type="ECO:0000256" key="4">
    <source>
        <dbReference type="ARBA" id="ARBA00022679"/>
    </source>
</evidence>
<comment type="cofactor">
    <cofactor evidence="1">
        <name>Mg(2+)</name>
        <dbReference type="ChEBI" id="CHEBI:18420"/>
    </cofactor>
</comment>
<keyword evidence="9" id="KW-0460">Magnesium</keyword>
<evidence type="ECO:0000256" key="3">
    <source>
        <dbReference type="ARBA" id="ARBA00022516"/>
    </source>
</evidence>
<dbReference type="Pfam" id="PF19279">
    <property type="entry name" value="YegS_C"/>
    <property type="match status" value="1"/>
</dbReference>
<keyword evidence="10" id="KW-0443">Lipid metabolism</keyword>
<dbReference type="PANTHER" id="PTHR12358">
    <property type="entry name" value="SPHINGOSINE KINASE"/>
    <property type="match status" value="1"/>
</dbReference>
<keyword evidence="4" id="KW-0808">Transferase</keyword>
<evidence type="ECO:0000256" key="12">
    <source>
        <dbReference type="ARBA" id="ARBA00023264"/>
    </source>
</evidence>
<evidence type="ECO:0000256" key="7">
    <source>
        <dbReference type="ARBA" id="ARBA00022777"/>
    </source>
</evidence>
<dbReference type="GO" id="GO:0005524">
    <property type="term" value="F:ATP binding"/>
    <property type="evidence" value="ECO:0007669"/>
    <property type="project" value="UniProtKB-KW"/>
</dbReference>
<accession>A0A1W2A5Z8</accession>
<dbReference type="InterPro" id="IPR017438">
    <property type="entry name" value="ATP-NAD_kinase_N"/>
</dbReference>
<sequence length="311" mass="34353">MKHLFVINPTAGKTDRSHEIRAEIEELAREMGFPCEIILTRGPMDAADIVQRAAGQGDELRVYACGGDGTLNEAVNGAAGYPHVAVTQYPTGSGNDFIRIFGKDTSRFSDLRELVEGETAEFDLIDCNGRLCLNICSVGLDARIAAGMQSFKKLPFLSGRGAYALSTLYHVLRGISRPYEAEVDGRHFSGDFTMLVAASGRYYGGGMYVMPEAEPDDGRIEFLLVRKVTVLKVAEVIGDYKTGNYRRHPDLATHLTGKEMAILSREGRTAINIDGEVMMSREVRLSLSPRKIRFIFPRGARWESTFFADPI</sequence>
<dbReference type="SUPFAM" id="SSF111331">
    <property type="entry name" value="NAD kinase/diacylglycerol kinase-like"/>
    <property type="match status" value="1"/>
</dbReference>
<protein>
    <submittedName>
        <fullName evidence="14">Lipid kinase, YegS/Rv2252/BmrU family</fullName>
    </submittedName>
</protein>
<feature type="domain" description="DAGKc" evidence="13">
    <location>
        <begin position="1"/>
        <end position="131"/>
    </location>
</feature>
<dbReference type="OrthoDB" id="9786026at2"/>
<evidence type="ECO:0000256" key="6">
    <source>
        <dbReference type="ARBA" id="ARBA00022741"/>
    </source>
</evidence>
<dbReference type="PROSITE" id="PS50146">
    <property type="entry name" value="DAGK"/>
    <property type="match status" value="1"/>
</dbReference>
<dbReference type="EMBL" id="FWXW01000003">
    <property type="protein sequence ID" value="SMC56125.1"/>
    <property type="molecule type" value="Genomic_DNA"/>
</dbReference>
<reference evidence="14 15" key="1">
    <citation type="submission" date="2017-04" db="EMBL/GenBank/DDBJ databases">
        <authorList>
            <person name="Afonso C.L."/>
            <person name="Miller P.J."/>
            <person name="Scott M.A."/>
            <person name="Spackman E."/>
            <person name="Goraichik I."/>
            <person name="Dimitrov K.M."/>
            <person name="Suarez D.L."/>
            <person name="Swayne D.E."/>
        </authorList>
    </citation>
    <scope>NUCLEOTIDE SEQUENCE [LARGE SCALE GENOMIC DNA]</scope>
    <source>
        <strain evidence="14 15">DSM 12816</strain>
    </source>
</reference>
<dbReference type="Proteomes" id="UP000192790">
    <property type="component" value="Unassembled WGS sequence"/>
</dbReference>
<dbReference type="InterPro" id="IPR005218">
    <property type="entry name" value="Diacylglycerol/lipid_kinase"/>
</dbReference>
<proteinExistence type="inferred from homology"/>
<dbReference type="AlphaFoldDB" id="A0A1W2A5Z8"/>
<comment type="similarity">
    <text evidence="2">Belongs to the diacylglycerol/lipid kinase family.</text>
</comment>
<keyword evidence="3" id="KW-0444">Lipid biosynthesis</keyword>
<evidence type="ECO:0000256" key="5">
    <source>
        <dbReference type="ARBA" id="ARBA00022723"/>
    </source>
</evidence>
<dbReference type="PANTHER" id="PTHR12358:SF106">
    <property type="entry name" value="LIPID KINASE YEGS"/>
    <property type="match status" value="1"/>
</dbReference>
<evidence type="ECO:0000313" key="15">
    <source>
        <dbReference type="Proteomes" id="UP000192790"/>
    </source>
</evidence>
<keyword evidence="15" id="KW-1185">Reference proteome</keyword>
<keyword evidence="8" id="KW-0067">ATP-binding</keyword>
<keyword evidence="5" id="KW-0479">Metal-binding</keyword>
<dbReference type="InterPro" id="IPR050187">
    <property type="entry name" value="Lipid_Phosphate_FormReg"/>
</dbReference>
<organism evidence="14 15">
    <name type="scientific">Papillibacter cinnamivorans DSM 12816</name>
    <dbReference type="NCBI Taxonomy" id="1122930"/>
    <lineage>
        <taxon>Bacteria</taxon>
        <taxon>Bacillati</taxon>
        <taxon>Bacillota</taxon>
        <taxon>Clostridia</taxon>
        <taxon>Eubacteriales</taxon>
        <taxon>Oscillospiraceae</taxon>
        <taxon>Papillibacter</taxon>
    </lineage>
</organism>
<evidence type="ECO:0000313" key="14">
    <source>
        <dbReference type="EMBL" id="SMC56125.1"/>
    </source>
</evidence>
<evidence type="ECO:0000256" key="11">
    <source>
        <dbReference type="ARBA" id="ARBA00023209"/>
    </source>
</evidence>
<dbReference type="NCBIfam" id="TIGR00147">
    <property type="entry name" value="YegS/Rv2252/BmrU family lipid kinase"/>
    <property type="match status" value="1"/>
</dbReference>
<gene>
    <name evidence="14" type="ORF">SAMN02745168_1543</name>
</gene>
<keyword evidence="6" id="KW-0547">Nucleotide-binding</keyword>
<dbReference type="InterPro" id="IPR045540">
    <property type="entry name" value="YegS/DAGK_C"/>
</dbReference>
<keyword evidence="7 14" id="KW-0418">Kinase</keyword>
<evidence type="ECO:0000256" key="8">
    <source>
        <dbReference type="ARBA" id="ARBA00022840"/>
    </source>
</evidence>
<evidence type="ECO:0000256" key="10">
    <source>
        <dbReference type="ARBA" id="ARBA00023098"/>
    </source>
</evidence>
<dbReference type="GO" id="GO:0008654">
    <property type="term" value="P:phospholipid biosynthetic process"/>
    <property type="evidence" value="ECO:0007669"/>
    <property type="project" value="UniProtKB-KW"/>
</dbReference>
<evidence type="ECO:0000256" key="2">
    <source>
        <dbReference type="ARBA" id="ARBA00005983"/>
    </source>
</evidence>
<dbReference type="Gene3D" id="2.60.200.40">
    <property type="match status" value="1"/>
</dbReference>
<dbReference type="Pfam" id="PF00781">
    <property type="entry name" value="DAGK_cat"/>
    <property type="match status" value="1"/>
</dbReference>
<evidence type="ECO:0000256" key="9">
    <source>
        <dbReference type="ARBA" id="ARBA00022842"/>
    </source>
</evidence>
<name>A0A1W2A5Z8_9FIRM</name>